<accession>A0A286G204</accession>
<dbReference type="Gene3D" id="1.10.10.10">
    <property type="entry name" value="Winged helix-like DNA-binding domain superfamily/Winged helix DNA-binding domain"/>
    <property type="match status" value="1"/>
</dbReference>
<evidence type="ECO:0000256" key="3">
    <source>
        <dbReference type="ARBA" id="ARBA00023082"/>
    </source>
</evidence>
<dbReference type="NCBIfam" id="TIGR02937">
    <property type="entry name" value="sigma70-ECF"/>
    <property type="match status" value="1"/>
</dbReference>
<feature type="domain" description="RNA polymerase sigma-70 region 2" evidence="5">
    <location>
        <begin position="20"/>
        <end position="88"/>
    </location>
</feature>
<protein>
    <submittedName>
        <fullName evidence="7">RNA polymerase sigma-70 factor, ECF subfamily</fullName>
    </submittedName>
</protein>
<dbReference type="InterPro" id="IPR013249">
    <property type="entry name" value="RNA_pol_sigma70_r4_t2"/>
</dbReference>
<evidence type="ECO:0000256" key="4">
    <source>
        <dbReference type="ARBA" id="ARBA00023163"/>
    </source>
</evidence>
<dbReference type="Pfam" id="PF08281">
    <property type="entry name" value="Sigma70_r4_2"/>
    <property type="match status" value="1"/>
</dbReference>
<dbReference type="OrthoDB" id="941544at2"/>
<dbReference type="Gene3D" id="1.10.1740.10">
    <property type="match status" value="1"/>
</dbReference>
<evidence type="ECO:0000256" key="2">
    <source>
        <dbReference type="ARBA" id="ARBA00023015"/>
    </source>
</evidence>
<dbReference type="PANTHER" id="PTHR43133:SF46">
    <property type="entry name" value="RNA POLYMERASE SIGMA-70 FACTOR ECF SUBFAMILY"/>
    <property type="match status" value="1"/>
</dbReference>
<dbReference type="InterPro" id="IPR039425">
    <property type="entry name" value="RNA_pol_sigma-70-like"/>
</dbReference>
<dbReference type="GO" id="GO:0006352">
    <property type="term" value="P:DNA-templated transcription initiation"/>
    <property type="evidence" value="ECO:0007669"/>
    <property type="project" value="InterPro"/>
</dbReference>
<dbReference type="PANTHER" id="PTHR43133">
    <property type="entry name" value="RNA POLYMERASE ECF-TYPE SIGMA FACTO"/>
    <property type="match status" value="1"/>
</dbReference>
<dbReference type="InterPro" id="IPR014284">
    <property type="entry name" value="RNA_pol_sigma-70_dom"/>
</dbReference>
<dbReference type="InterPro" id="IPR013325">
    <property type="entry name" value="RNA_pol_sigma_r2"/>
</dbReference>
<dbReference type="CDD" id="cd06171">
    <property type="entry name" value="Sigma70_r4"/>
    <property type="match status" value="1"/>
</dbReference>
<dbReference type="Proteomes" id="UP000219452">
    <property type="component" value="Unassembled WGS sequence"/>
</dbReference>
<name>A0A286G204_9BACT</name>
<gene>
    <name evidence="7" type="ORF">SAMN06269250_3116</name>
</gene>
<evidence type="ECO:0000313" key="8">
    <source>
        <dbReference type="Proteomes" id="UP000219452"/>
    </source>
</evidence>
<proteinExistence type="inferred from homology"/>
<dbReference type="InterPro" id="IPR036388">
    <property type="entry name" value="WH-like_DNA-bd_sf"/>
</dbReference>
<keyword evidence="2" id="KW-0805">Transcription regulation</keyword>
<organism evidence="7 8">
    <name type="scientific">Spirosoma fluviale</name>
    <dbReference type="NCBI Taxonomy" id="1597977"/>
    <lineage>
        <taxon>Bacteria</taxon>
        <taxon>Pseudomonadati</taxon>
        <taxon>Bacteroidota</taxon>
        <taxon>Cytophagia</taxon>
        <taxon>Cytophagales</taxon>
        <taxon>Cytophagaceae</taxon>
        <taxon>Spirosoma</taxon>
    </lineage>
</organism>
<dbReference type="GO" id="GO:0003677">
    <property type="term" value="F:DNA binding"/>
    <property type="evidence" value="ECO:0007669"/>
    <property type="project" value="InterPro"/>
</dbReference>
<evidence type="ECO:0000259" key="5">
    <source>
        <dbReference type="Pfam" id="PF04542"/>
    </source>
</evidence>
<reference evidence="8" key="1">
    <citation type="submission" date="2017-09" db="EMBL/GenBank/DDBJ databases">
        <authorList>
            <person name="Varghese N."/>
            <person name="Submissions S."/>
        </authorList>
    </citation>
    <scope>NUCLEOTIDE SEQUENCE [LARGE SCALE GENOMIC DNA]</scope>
    <source>
        <strain evidence="8">DSM 29961</strain>
    </source>
</reference>
<keyword evidence="8" id="KW-1185">Reference proteome</keyword>
<evidence type="ECO:0000259" key="6">
    <source>
        <dbReference type="Pfam" id="PF08281"/>
    </source>
</evidence>
<dbReference type="AlphaFoldDB" id="A0A286G204"/>
<dbReference type="RefSeq" id="WP_097126704.1">
    <property type="nucleotide sequence ID" value="NZ_OCNH01000002.1"/>
</dbReference>
<evidence type="ECO:0000313" key="7">
    <source>
        <dbReference type="EMBL" id="SOD89571.1"/>
    </source>
</evidence>
<feature type="domain" description="RNA polymerase sigma factor 70 region 4 type 2" evidence="6">
    <location>
        <begin position="116"/>
        <end position="168"/>
    </location>
</feature>
<dbReference type="Pfam" id="PF04542">
    <property type="entry name" value="Sigma70_r2"/>
    <property type="match status" value="1"/>
</dbReference>
<keyword evidence="3" id="KW-0731">Sigma factor</keyword>
<evidence type="ECO:0000256" key="1">
    <source>
        <dbReference type="ARBA" id="ARBA00010641"/>
    </source>
</evidence>
<dbReference type="SUPFAM" id="SSF88659">
    <property type="entry name" value="Sigma3 and sigma4 domains of RNA polymerase sigma factors"/>
    <property type="match status" value="1"/>
</dbReference>
<comment type="similarity">
    <text evidence="1">Belongs to the sigma-70 factor family. ECF subfamily.</text>
</comment>
<dbReference type="InterPro" id="IPR007627">
    <property type="entry name" value="RNA_pol_sigma70_r2"/>
</dbReference>
<dbReference type="EMBL" id="OCNH01000002">
    <property type="protein sequence ID" value="SOD89571.1"/>
    <property type="molecule type" value="Genomic_DNA"/>
</dbReference>
<dbReference type="SUPFAM" id="SSF88946">
    <property type="entry name" value="Sigma2 domain of RNA polymerase sigma factors"/>
    <property type="match status" value="1"/>
</dbReference>
<keyword evidence="4" id="KW-0804">Transcription</keyword>
<sequence length="185" mass="21615">MSKQLIEQCKQGNTFAQKRLFDQYANRLYRVSLRYIRHEPDAEEVLMNAFLKAFRAIHDFTYRDDPGLEAWLRRIVVNEALQHLRANRHLPVFLTDDAGDQQPALEPLPDMGLDAERIYALIQELPPGYRTVFNLYAIEGYTHREIAQQLHISENTSKSQLSKARALLQTWLLQNGYEAETRRIS</sequence>
<dbReference type="InterPro" id="IPR013324">
    <property type="entry name" value="RNA_pol_sigma_r3/r4-like"/>
</dbReference>
<dbReference type="GO" id="GO:0016987">
    <property type="term" value="F:sigma factor activity"/>
    <property type="evidence" value="ECO:0007669"/>
    <property type="project" value="UniProtKB-KW"/>
</dbReference>